<evidence type="ECO:0000256" key="1">
    <source>
        <dbReference type="SAM" id="MobiDB-lite"/>
    </source>
</evidence>
<evidence type="ECO:0000313" key="2">
    <source>
        <dbReference type="EMBL" id="RRT34793.1"/>
    </source>
</evidence>
<feature type="non-terminal residue" evidence="2">
    <location>
        <position position="62"/>
    </location>
</feature>
<feature type="compositionally biased region" description="Basic and acidic residues" evidence="1">
    <location>
        <begin position="22"/>
        <end position="33"/>
    </location>
</feature>
<evidence type="ECO:0000313" key="3">
    <source>
        <dbReference type="Proteomes" id="UP000287651"/>
    </source>
</evidence>
<dbReference type="Proteomes" id="UP000287651">
    <property type="component" value="Unassembled WGS sequence"/>
</dbReference>
<feature type="region of interest" description="Disordered" evidence="1">
    <location>
        <begin position="21"/>
        <end position="62"/>
    </location>
</feature>
<protein>
    <submittedName>
        <fullName evidence="2">Uncharacterized protein</fullName>
    </submittedName>
</protein>
<dbReference type="AlphaFoldDB" id="A0A426X5P2"/>
<comment type="caution">
    <text evidence="2">The sequence shown here is derived from an EMBL/GenBank/DDBJ whole genome shotgun (WGS) entry which is preliminary data.</text>
</comment>
<sequence length="62" mass="7482">MRTAHCWEVLSIRAVSAPLPPEIDRYQPREGERRRRRRGRRKTWNRAALPPRYPSPTRFVAR</sequence>
<dbReference type="EMBL" id="AMZH03026075">
    <property type="protein sequence ID" value="RRT34793.1"/>
    <property type="molecule type" value="Genomic_DNA"/>
</dbReference>
<reference evidence="2 3" key="1">
    <citation type="journal article" date="2014" name="Agronomy (Basel)">
        <title>A Draft Genome Sequence for Ensete ventricosum, the Drought-Tolerant Tree Against Hunger.</title>
        <authorList>
            <person name="Harrison J."/>
            <person name="Moore K.A."/>
            <person name="Paszkiewicz K."/>
            <person name="Jones T."/>
            <person name="Grant M."/>
            <person name="Ambacheew D."/>
            <person name="Muzemil S."/>
            <person name="Studholme D.J."/>
        </authorList>
    </citation>
    <scope>NUCLEOTIDE SEQUENCE [LARGE SCALE GENOMIC DNA]</scope>
</reference>
<proteinExistence type="predicted"/>
<accession>A0A426X5P2</accession>
<gene>
    <name evidence="2" type="ORF">B296_00054529</name>
</gene>
<feature type="compositionally biased region" description="Basic residues" evidence="1">
    <location>
        <begin position="34"/>
        <end position="44"/>
    </location>
</feature>
<name>A0A426X5P2_ENSVE</name>
<organism evidence="2 3">
    <name type="scientific">Ensete ventricosum</name>
    <name type="common">Abyssinian banana</name>
    <name type="synonym">Musa ensete</name>
    <dbReference type="NCBI Taxonomy" id="4639"/>
    <lineage>
        <taxon>Eukaryota</taxon>
        <taxon>Viridiplantae</taxon>
        <taxon>Streptophyta</taxon>
        <taxon>Embryophyta</taxon>
        <taxon>Tracheophyta</taxon>
        <taxon>Spermatophyta</taxon>
        <taxon>Magnoliopsida</taxon>
        <taxon>Liliopsida</taxon>
        <taxon>Zingiberales</taxon>
        <taxon>Musaceae</taxon>
        <taxon>Ensete</taxon>
    </lineage>
</organism>